<dbReference type="InParanoid" id="A0A1Y2DY01"/>
<protein>
    <submittedName>
        <fullName evidence="2">Uncharacterized protein</fullName>
    </submittedName>
</protein>
<proteinExistence type="predicted"/>
<keyword evidence="1" id="KW-0812">Transmembrane</keyword>
<sequence>LNIFRNGLIAPKQITYDSLVLLLNEEDQELKDKLTERWRDHKLQELNLIGVVGALLAGALTSTGSWPKLLENGNKQPWHVRAFWYSGIVFALFAVLVAAQHSLRLHRLSAHRHGLAYIRSCMMGDLRHDGKKEPRWIQVHAWQASTALLTLAALCMIAGMTILIWVSTNWGPYKNPRDAWWDENAFLAVVFTVVLGITTGLVLCSQVSLAVELSEDV</sequence>
<feature type="transmembrane region" description="Helical" evidence="1">
    <location>
        <begin position="185"/>
        <end position="204"/>
    </location>
</feature>
<dbReference type="OrthoDB" id="2150604at2759"/>
<accession>A0A1Y2DY01</accession>
<keyword evidence="1" id="KW-0472">Membrane</keyword>
<evidence type="ECO:0000313" key="2">
    <source>
        <dbReference type="EMBL" id="ORY64182.1"/>
    </source>
</evidence>
<dbReference type="EMBL" id="MCFJ01000007">
    <property type="protein sequence ID" value="ORY64182.1"/>
    <property type="molecule type" value="Genomic_DNA"/>
</dbReference>
<keyword evidence="1" id="KW-1133">Transmembrane helix</keyword>
<evidence type="ECO:0000313" key="3">
    <source>
        <dbReference type="Proteomes" id="UP000193689"/>
    </source>
</evidence>
<feature type="non-terminal residue" evidence="2">
    <location>
        <position position="1"/>
    </location>
</feature>
<dbReference type="RefSeq" id="XP_040715596.1">
    <property type="nucleotide sequence ID" value="XM_040865079.1"/>
</dbReference>
<dbReference type="Proteomes" id="UP000193689">
    <property type="component" value="Unassembled WGS sequence"/>
</dbReference>
<name>A0A1Y2DY01_9PEZI</name>
<reference evidence="2 3" key="1">
    <citation type="submission" date="2016-07" db="EMBL/GenBank/DDBJ databases">
        <title>Pervasive Adenine N6-methylation of Active Genes in Fungi.</title>
        <authorList>
            <consortium name="DOE Joint Genome Institute"/>
            <person name="Mondo S.J."/>
            <person name="Dannebaum R.O."/>
            <person name="Kuo R.C."/>
            <person name="Labutti K."/>
            <person name="Haridas S."/>
            <person name="Kuo A."/>
            <person name="Salamov A."/>
            <person name="Ahrendt S.R."/>
            <person name="Lipzen A."/>
            <person name="Sullivan W."/>
            <person name="Andreopoulos W.B."/>
            <person name="Clum A."/>
            <person name="Lindquist E."/>
            <person name="Daum C."/>
            <person name="Ramamoorthy G.K."/>
            <person name="Gryganskyi A."/>
            <person name="Culley D."/>
            <person name="Magnuson J.K."/>
            <person name="James T.Y."/>
            <person name="O'Malley M.A."/>
            <person name="Stajich J.E."/>
            <person name="Spatafora J.W."/>
            <person name="Visel A."/>
            <person name="Grigoriev I.V."/>
        </authorList>
    </citation>
    <scope>NUCLEOTIDE SEQUENCE [LARGE SCALE GENOMIC DNA]</scope>
    <source>
        <strain evidence="2 3">CBS 129021</strain>
    </source>
</reference>
<feature type="transmembrane region" description="Helical" evidence="1">
    <location>
        <begin position="46"/>
        <end position="66"/>
    </location>
</feature>
<gene>
    <name evidence="2" type="ORF">BCR38DRAFT_514973</name>
</gene>
<comment type="caution">
    <text evidence="2">The sequence shown here is derived from an EMBL/GenBank/DDBJ whole genome shotgun (WGS) entry which is preliminary data.</text>
</comment>
<dbReference type="GeneID" id="63781291"/>
<dbReference type="AlphaFoldDB" id="A0A1Y2DY01"/>
<feature type="transmembrane region" description="Helical" evidence="1">
    <location>
        <begin position="78"/>
        <end position="99"/>
    </location>
</feature>
<dbReference type="STRING" id="1141098.A0A1Y2DY01"/>
<feature type="transmembrane region" description="Helical" evidence="1">
    <location>
        <begin position="141"/>
        <end position="165"/>
    </location>
</feature>
<keyword evidence="3" id="KW-1185">Reference proteome</keyword>
<evidence type="ECO:0000256" key="1">
    <source>
        <dbReference type="SAM" id="Phobius"/>
    </source>
</evidence>
<organism evidence="2 3">
    <name type="scientific">Pseudomassariella vexata</name>
    <dbReference type="NCBI Taxonomy" id="1141098"/>
    <lineage>
        <taxon>Eukaryota</taxon>
        <taxon>Fungi</taxon>
        <taxon>Dikarya</taxon>
        <taxon>Ascomycota</taxon>
        <taxon>Pezizomycotina</taxon>
        <taxon>Sordariomycetes</taxon>
        <taxon>Xylariomycetidae</taxon>
        <taxon>Amphisphaeriales</taxon>
        <taxon>Pseudomassariaceae</taxon>
        <taxon>Pseudomassariella</taxon>
    </lineage>
</organism>